<gene>
    <name evidence="1" type="ORF">AVEN_156447_1</name>
</gene>
<dbReference type="AlphaFoldDB" id="A0A4Y2K1W5"/>
<organism evidence="1 2">
    <name type="scientific">Araneus ventricosus</name>
    <name type="common">Orbweaver spider</name>
    <name type="synonym">Epeira ventricosa</name>
    <dbReference type="NCBI Taxonomy" id="182803"/>
    <lineage>
        <taxon>Eukaryota</taxon>
        <taxon>Metazoa</taxon>
        <taxon>Ecdysozoa</taxon>
        <taxon>Arthropoda</taxon>
        <taxon>Chelicerata</taxon>
        <taxon>Arachnida</taxon>
        <taxon>Araneae</taxon>
        <taxon>Araneomorphae</taxon>
        <taxon>Entelegynae</taxon>
        <taxon>Araneoidea</taxon>
        <taxon>Araneidae</taxon>
        <taxon>Araneus</taxon>
    </lineage>
</organism>
<dbReference type="EMBL" id="BGPR01004053">
    <property type="protein sequence ID" value="GBM95392.1"/>
    <property type="molecule type" value="Genomic_DNA"/>
</dbReference>
<reference evidence="1 2" key="1">
    <citation type="journal article" date="2019" name="Sci. Rep.">
        <title>Orb-weaving spider Araneus ventricosus genome elucidates the spidroin gene catalogue.</title>
        <authorList>
            <person name="Kono N."/>
            <person name="Nakamura H."/>
            <person name="Ohtoshi R."/>
            <person name="Moran D.A.P."/>
            <person name="Shinohara A."/>
            <person name="Yoshida Y."/>
            <person name="Fujiwara M."/>
            <person name="Mori M."/>
            <person name="Tomita M."/>
            <person name="Arakawa K."/>
        </authorList>
    </citation>
    <scope>NUCLEOTIDE SEQUENCE [LARGE SCALE GENOMIC DNA]</scope>
</reference>
<protein>
    <submittedName>
        <fullName evidence="1">Uncharacterized protein</fullName>
    </submittedName>
</protein>
<name>A0A4Y2K1W5_ARAVE</name>
<proteinExistence type="predicted"/>
<keyword evidence="2" id="KW-1185">Reference proteome</keyword>
<dbReference type="Proteomes" id="UP000499080">
    <property type="component" value="Unassembled WGS sequence"/>
</dbReference>
<evidence type="ECO:0000313" key="1">
    <source>
        <dbReference type="EMBL" id="GBM95392.1"/>
    </source>
</evidence>
<comment type="caution">
    <text evidence="1">The sequence shown here is derived from an EMBL/GenBank/DDBJ whole genome shotgun (WGS) entry which is preliminary data.</text>
</comment>
<evidence type="ECO:0000313" key="2">
    <source>
        <dbReference type="Proteomes" id="UP000499080"/>
    </source>
</evidence>
<accession>A0A4Y2K1W5</accession>
<sequence>MFVLPPENPTPSSLWRSFPGQIMRATTELAPPSFQELHTTQWNAVTQSIQLYVHWAHKTRRISWNQFSDLESLAPKPETLT</sequence>